<evidence type="ECO:0000256" key="2">
    <source>
        <dbReference type="ARBA" id="ARBA00004906"/>
    </source>
</evidence>
<comment type="catalytic activity">
    <reaction evidence="1 10">
        <text>S-ubiquitinyl-[E2 ubiquitin-conjugating enzyme]-L-cysteine + [acceptor protein]-L-lysine = [E2 ubiquitin-conjugating enzyme]-L-cysteine + N(6)-ubiquitinyl-[acceptor protein]-L-lysine.</text>
        <dbReference type="EC" id="2.3.2.27"/>
    </reaction>
</comment>
<name>B3RZ22_TRIAD</name>
<comment type="similarity">
    <text evidence="8 10">Belongs to the E3 ubiquitin-protein ligase UBR1-like family.</text>
</comment>
<dbReference type="eggNOG" id="KOG1140">
    <property type="taxonomic scope" value="Eukaryota"/>
</dbReference>
<comment type="function">
    <text evidence="10">Ubiquitin ligase protein which is a component of the N-end rule pathway. Recognizes and binds to proteins bearing specific N-terminal residues that are destabilizing according to the N-end rule, leading to their ubiquitination and subsequent degradation.</text>
</comment>
<evidence type="ECO:0000256" key="4">
    <source>
        <dbReference type="ARBA" id="ARBA00022723"/>
    </source>
</evidence>
<dbReference type="InterPro" id="IPR044046">
    <property type="entry name" value="E3_ligase_UBR-like_C"/>
</dbReference>
<evidence type="ECO:0000256" key="6">
    <source>
        <dbReference type="ARBA" id="ARBA00022786"/>
    </source>
</evidence>
<dbReference type="PROSITE" id="PS51157">
    <property type="entry name" value="ZF_UBR"/>
    <property type="match status" value="1"/>
</dbReference>
<feature type="domain" description="UBR-type" evidence="12">
    <location>
        <begin position="1"/>
        <end position="53"/>
    </location>
</feature>
<sequence length="1445" mass="163026">MDPTCVMCNQCFQNSIHKDHRYRMHTSAGGAGCCDCGDAEAWKSGYACDFHLANDVEAAPVQLPLDVERRCSIVFDAVLRYAITVLLYDGPDDMPAELFQMSLPPLYVTTLYNDEVHTYQEVIRQLQLAISCTELQASQIAGIVDRTGRARIGVGDAIECNRIRRIIQKRNSELPHIPIRGAKPLVIKILHTTLFEHQELAINLLNWLNDFTSSSSALILLFGKIAMDSNSHFDKSYLEILLHSDTQLWKGSSDLKHQFSVLYVKEYAKIQKDFIEDDHLHSVSITSMSVQLFTSNSLSRYLVIEHDCLAKILSTFCNAIKPSINPVAARDGRLAQLRIHELSRLEYMIIDVKYILSQVPDAESWTDDLKHAFLRGFDEYLKLLSILEGMESSKRVSGRHIEYEPNWEFSVRIYITLCIIAPLILQWCTSNREEILPILLMEHSVRALVLAAQVASSMWKFNGYYIVNQVHHYKVGKCRSQAYDKDILMLQIVGSIVDPDWFLACLLQKFKLLDWVDIQGGSRIDNLKEDIWVARSSLAREFLLLLIAVIGERYHVGIGDVTPADTVRHEILHYLYVSPKAHSEITKFLSTSQEDCAEVDIDEVLSTIANYRKPGLTGRGVYELKPEYYEEYNPFFYHYSVSDHSKAEERRKRIKTESDNRNQSPPSLPKLTKPFYSLNRILQSSLLRRMLLTILTRCCEDSQKNWIDPLLHPTLFLIAMNFGEIESAYREGFINLNSELSLLSEIISKIDILKNETSASDFSKLINWIISTYRKLVSFTAGSNSVTNVTSETTGKNRFEEAKRARARLAAQQRNKIMAQMSAMQKNFLTRNADILSTLQTDSLTDPESSETLMEMNETDEVIAVGASRSCFHIGAPETISCILCQEDEQIKLSDRPMVLTGLSHRSVVLSQLGSENDTKLEFKPLWTDTAIAIGVHTGSCAHAMHSSCWQNYFVATVDRQQIRRFNARAPPSINVTKGEYLCPLCEGLCNCAIPILPPLPYFINNDNMKEYPKWLEDLRVHTINELQNIRGHTGSNAAMIDSSISLFTPLDLLNRKSSPELNQLRYELPEAAIEAIKAFSQSVYTSGLLAKPCADNERILYALWSSCAYCIGVAVNFLSFRSKSVEEGLTTRQVNLIFSLQALSDSPGIVAFGTDPVMHHYCLKIAFMLKITQSLLAITDIDVSSENDESSDDDSSFLVQYWQFLQMHTGKGAISFPYSASITLCRKVKEVCLPFLRMASLFFHLITSVPVPKFDLDAAQEYSHLLKYLDLPAKLSTLLDLSNSEISGLVIRELSPCSTLINLPRNYGELICGTANYRCSNSKASLNSSPAMCLICGKLVCAQNYCCQGTLGDDKVGSITSHIYECGAGVGILLFVRECRIILRFGQRRGCFYSPPYLDEHGETDEGLRQIVKVPIVFLYTACNSTQAMIMEIIELLFHKDPVG</sequence>
<dbReference type="KEGG" id="tad:TRIADDRAFT_57299"/>
<proteinExistence type="inferred from homology"/>
<dbReference type="Pfam" id="PF18995">
    <property type="entry name" value="PRT6_C"/>
    <property type="match status" value="1"/>
</dbReference>
<dbReference type="InParanoid" id="B3RZ22"/>
<dbReference type="Proteomes" id="UP000009022">
    <property type="component" value="Unassembled WGS sequence"/>
</dbReference>
<dbReference type="Gene3D" id="1.10.10.2670">
    <property type="entry name" value="E3 ubiquitin-protein ligase"/>
    <property type="match status" value="1"/>
</dbReference>
<evidence type="ECO:0000256" key="10">
    <source>
        <dbReference type="RuleBase" id="RU366018"/>
    </source>
</evidence>
<dbReference type="STRING" id="10228.B3RZ22"/>
<dbReference type="OMA" id="GEASYMC"/>
<dbReference type="Pfam" id="PF02617">
    <property type="entry name" value="ClpS"/>
    <property type="match status" value="1"/>
</dbReference>
<feature type="compositionally biased region" description="Basic and acidic residues" evidence="11">
    <location>
        <begin position="648"/>
        <end position="660"/>
    </location>
</feature>
<dbReference type="CDD" id="cd19672">
    <property type="entry name" value="UBR-box_UBR1_like"/>
    <property type="match status" value="1"/>
</dbReference>
<dbReference type="GO" id="GO:0000151">
    <property type="term" value="C:ubiquitin ligase complex"/>
    <property type="evidence" value="ECO:0000318"/>
    <property type="project" value="GO_Central"/>
</dbReference>
<dbReference type="RefSeq" id="XP_002113294.1">
    <property type="nucleotide sequence ID" value="XM_002113258.1"/>
</dbReference>
<dbReference type="GO" id="GO:0071596">
    <property type="term" value="P:ubiquitin-dependent protein catabolic process via the N-end rule pathway"/>
    <property type="evidence" value="ECO:0000318"/>
    <property type="project" value="GO_Central"/>
</dbReference>
<dbReference type="PANTHER" id="PTHR21497:SF24">
    <property type="entry name" value="E3 UBIQUITIN-PROTEIN LIGASE UBR1"/>
    <property type="match status" value="1"/>
</dbReference>
<keyword evidence="7 10" id="KW-0862">Zinc</keyword>
<dbReference type="HOGENOM" id="CLU_001801_2_0_1"/>
<dbReference type="CTD" id="6754866"/>
<evidence type="ECO:0000313" key="13">
    <source>
        <dbReference type="EMBL" id="EDV23768.1"/>
    </source>
</evidence>
<comment type="pathway">
    <text evidence="2 10">Protein modification; protein ubiquitination.</text>
</comment>
<dbReference type="UniPathway" id="UPA00143"/>
<dbReference type="GO" id="GO:0061630">
    <property type="term" value="F:ubiquitin protein ligase activity"/>
    <property type="evidence" value="ECO:0000318"/>
    <property type="project" value="GO_Central"/>
</dbReference>
<dbReference type="SUPFAM" id="SSF54736">
    <property type="entry name" value="ClpS-like"/>
    <property type="match status" value="1"/>
</dbReference>
<dbReference type="GO" id="GO:0016567">
    <property type="term" value="P:protein ubiquitination"/>
    <property type="evidence" value="ECO:0000318"/>
    <property type="project" value="GO_Central"/>
</dbReference>
<dbReference type="GeneID" id="6754866"/>
<keyword evidence="5 10" id="KW-0863">Zinc-finger</keyword>
<dbReference type="InterPro" id="IPR036390">
    <property type="entry name" value="WH_DNA-bd_sf"/>
</dbReference>
<dbReference type="Gene3D" id="3.30.1390.10">
    <property type="match status" value="1"/>
</dbReference>
<dbReference type="InterPro" id="IPR003769">
    <property type="entry name" value="ClpS_core"/>
</dbReference>
<keyword evidence="3 10" id="KW-0808">Transferase</keyword>
<keyword evidence="6 10" id="KW-0833">Ubl conjugation pathway</keyword>
<evidence type="ECO:0000256" key="5">
    <source>
        <dbReference type="ARBA" id="ARBA00022771"/>
    </source>
</evidence>
<dbReference type="GO" id="GO:0008270">
    <property type="term" value="F:zinc ion binding"/>
    <property type="evidence" value="ECO:0007669"/>
    <property type="project" value="UniProtKB-UniRule"/>
</dbReference>
<dbReference type="EC" id="2.3.2.27" evidence="10"/>
<keyword evidence="4 10" id="KW-0479">Metal-binding</keyword>
<dbReference type="SUPFAM" id="SSF46785">
    <property type="entry name" value="Winged helix' DNA-binding domain"/>
    <property type="match status" value="1"/>
</dbReference>
<evidence type="ECO:0000256" key="9">
    <source>
        <dbReference type="PROSITE-ProRule" id="PRU00508"/>
    </source>
</evidence>
<dbReference type="EMBL" id="DS985246">
    <property type="protein sequence ID" value="EDV23768.1"/>
    <property type="molecule type" value="Genomic_DNA"/>
</dbReference>
<protein>
    <recommendedName>
        <fullName evidence="10">E3 ubiquitin-protein ligase</fullName>
        <ecNumber evidence="10">2.3.2.27</ecNumber>
    </recommendedName>
</protein>
<dbReference type="InterPro" id="IPR039164">
    <property type="entry name" value="UBR1-like"/>
</dbReference>
<dbReference type="InterPro" id="IPR042065">
    <property type="entry name" value="E3_ELL-like"/>
</dbReference>
<dbReference type="PhylomeDB" id="B3RZ22"/>
<evidence type="ECO:0000256" key="8">
    <source>
        <dbReference type="ARBA" id="ARBA00046341"/>
    </source>
</evidence>
<organism evidence="13 14">
    <name type="scientific">Trichoplax adhaerens</name>
    <name type="common">Trichoplax reptans</name>
    <dbReference type="NCBI Taxonomy" id="10228"/>
    <lineage>
        <taxon>Eukaryota</taxon>
        <taxon>Metazoa</taxon>
        <taxon>Placozoa</taxon>
        <taxon>Uniplacotomia</taxon>
        <taxon>Trichoplacea</taxon>
        <taxon>Trichoplacidae</taxon>
        <taxon>Trichoplax</taxon>
    </lineage>
</organism>
<dbReference type="Gene3D" id="2.10.110.30">
    <property type="match status" value="1"/>
</dbReference>
<evidence type="ECO:0000256" key="1">
    <source>
        <dbReference type="ARBA" id="ARBA00000900"/>
    </source>
</evidence>
<dbReference type="Pfam" id="PF22960">
    <property type="entry name" value="WHD_UBR1"/>
    <property type="match status" value="1"/>
</dbReference>
<accession>B3RZ22</accession>
<dbReference type="PANTHER" id="PTHR21497">
    <property type="entry name" value="UBIQUITIN LIGASE E3 ALPHA-RELATED"/>
    <property type="match status" value="1"/>
</dbReference>
<reference evidence="13 14" key="1">
    <citation type="journal article" date="2008" name="Nature">
        <title>The Trichoplax genome and the nature of placozoans.</title>
        <authorList>
            <person name="Srivastava M."/>
            <person name="Begovic E."/>
            <person name="Chapman J."/>
            <person name="Putnam N.H."/>
            <person name="Hellsten U."/>
            <person name="Kawashima T."/>
            <person name="Kuo A."/>
            <person name="Mitros T."/>
            <person name="Salamov A."/>
            <person name="Carpenter M.L."/>
            <person name="Signorovitch A.Y."/>
            <person name="Moreno M.A."/>
            <person name="Kamm K."/>
            <person name="Grimwood J."/>
            <person name="Schmutz J."/>
            <person name="Shapiro H."/>
            <person name="Grigoriev I.V."/>
            <person name="Buss L.W."/>
            <person name="Schierwater B."/>
            <person name="Dellaporta S.L."/>
            <person name="Rokhsar D.S."/>
        </authorList>
    </citation>
    <scope>NUCLEOTIDE SEQUENCE [LARGE SCALE GENOMIC DNA]</scope>
    <source>
        <strain evidence="13 14">Grell-BS-1999</strain>
    </source>
</reference>
<dbReference type="InterPro" id="IPR014719">
    <property type="entry name" value="Ribosomal_bL12_C/ClpS-like"/>
</dbReference>
<dbReference type="SMART" id="SM00396">
    <property type="entry name" value="ZnF_UBR1"/>
    <property type="match status" value="1"/>
</dbReference>
<evidence type="ECO:0000259" key="12">
    <source>
        <dbReference type="PROSITE" id="PS51157"/>
    </source>
</evidence>
<feature type="zinc finger region" description="UBR-type" evidence="9">
    <location>
        <begin position="1"/>
        <end position="53"/>
    </location>
</feature>
<evidence type="ECO:0000313" key="14">
    <source>
        <dbReference type="Proteomes" id="UP000009022"/>
    </source>
</evidence>
<evidence type="ECO:0000256" key="11">
    <source>
        <dbReference type="SAM" id="MobiDB-lite"/>
    </source>
</evidence>
<dbReference type="OrthoDB" id="26387at2759"/>
<evidence type="ECO:0000256" key="3">
    <source>
        <dbReference type="ARBA" id="ARBA00022679"/>
    </source>
</evidence>
<dbReference type="InterPro" id="IPR055194">
    <property type="entry name" value="UBR1-like_WH"/>
</dbReference>
<keyword evidence="14" id="KW-1185">Reference proteome</keyword>
<gene>
    <name evidence="13" type="ORF">TRIADDRAFT_57299</name>
</gene>
<dbReference type="GO" id="GO:0005737">
    <property type="term" value="C:cytoplasm"/>
    <property type="evidence" value="ECO:0000318"/>
    <property type="project" value="GO_Central"/>
</dbReference>
<dbReference type="FunFam" id="3.30.1390.10:FF:000010">
    <property type="entry name" value="E3 ubiquitin-protein ligase ubr-1"/>
    <property type="match status" value="1"/>
</dbReference>
<feature type="region of interest" description="Disordered" evidence="11">
    <location>
        <begin position="648"/>
        <end position="670"/>
    </location>
</feature>
<evidence type="ECO:0000256" key="7">
    <source>
        <dbReference type="ARBA" id="ARBA00022833"/>
    </source>
</evidence>
<dbReference type="InterPro" id="IPR003126">
    <property type="entry name" value="Znf_UBR"/>
</dbReference>
<dbReference type="Pfam" id="PF02207">
    <property type="entry name" value="zf-UBR"/>
    <property type="match status" value="1"/>
</dbReference>